<evidence type="ECO:0000256" key="10">
    <source>
        <dbReference type="ARBA" id="ARBA00022741"/>
    </source>
</evidence>
<dbReference type="CDD" id="cd00288">
    <property type="entry name" value="Pyruvate_Kinase"/>
    <property type="match status" value="1"/>
</dbReference>
<evidence type="ECO:0000256" key="16">
    <source>
        <dbReference type="ARBA" id="ARBA00048152"/>
    </source>
</evidence>
<evidence type="ECO:0000256" key="15">
    <source>
        <dbReference type="ARBA" id="ARBA00023317"/>
    </source>
</evidence>
<dbReference type="GO" id="GO:0005524">
    <property type="term" value="F:ATP binding"/>
    <property type="evidence" value="ECO:0007669"/>
    <property type="project" value="UniProtKB-KW"/>
</dbReference>
<evidence type="ECO:0000256" key="1">
    <source>
        <dbReference type="ARBA" id="ARBA00001946"/>
    </source>
</evidence>
<evidence type="ECO:0000256" key="11">
    <source>
        <dbReference type="ARBA" id="ARBA00022777"/>
    </source>
</evidence>
<name>H0EYQ8_GLAL7</name>
<dbReference type="Gene3D" id="3.20.20.60">
    <property type="entry name" value="Phosphoenolpyruvate-binding domains"/>
    <property type="match status" value="1"/>
</dbReference>
<feature type="domain" description="Pyruvate kinase C-terminal" evidence="19">
    <location>
        <begin position="460"/>
        <end position="582"/>
    </location>
</feature>
<evidence type="ECO:0000256" key="7">
    <source>
        <dbReference type="ARBA" id="ARBA00018587"/>
    </source>
</evidence>
<evidence type="ECO:0000256" key="2">
    <source>
        <dbReference type="ARBA" id="ARBA00001958"/>
    </source>
</evidence>
<dbReference type="OrthoDB" id="108365at2759"/>
<keyword evidence="14 17" id="KW-0324">Glycolysis</keyword>
<dbReference type="InterPro" id="IPR015795">
    <property type="entry name" value="Pyrv_Knase_C"/>
</dbReference>
<evidence type="ECO:0000256" key="3">
    <source>
        <dbReference type="ARBA" id="ARBA00004997"/>
    </source>
</evidence>
<dbReference type="HOGENOM" id="CLU_015439_0_2_1"/>
<protein>
    <recommendedName>
        <fullName evidence="7 17">Pyruvate kinase</fullName>
        <ecNumber evidence="6 17">2.7.1.40</ecNumber>
    </recommendedName>
</protein>
<dbReference type="SUPFAM" id="SSF50800">
    <property type="entry name" value="PK beta-barrel domain-like"/>
    <property type="match status" value="1"/>
</dbReference>
<keyword evidence="15 20" id="KW-0670">Pyruvate</keyword>
<dbReference type="InterPro" id="IPR015813">
    <property type="entry name" value="Pyrv/PenolPyrv_kinase-like_dom"/>
</dbReference>
<dbReference type="NCBIfam" id="NF004491">
    <property type="entry name" value="PRK05826.1"/>
    <property type="match status" value="1"/>
</dbReference>
<dbReference type="EMBL" id="AGUE01000257">
    <property type="protein sequence ID" value="EHK96322.1"/>
    <property type="molecule type" value="Genomic_DNA"/>
</dbReference>
<dbReference type="PANTHER" id="PTHR11817">
    <property type="entry name" value="PYRUVATE KINASE"/>
    <property type="match status" value="1"/>
</dbReference>
<organism evidence="20 21">
    <name type="scientific">Glarea lozoyensis (strain ATCC 74030 / MF5533)</name>
    <dbReference type="NCBI Taxonomy" id="1104152"/>
    <lineage>
        <taxon>Eukaryota</taxon>
        <taxon>Fungi</taxon>
        <taxon>Dikarya</taxon>
        <taxon>Ascomycota</taxon>
        <taxon>Pezizomycotina</taxon>
        <taxon>Leotiomycetes</taxon>
        <taxon>Helotiales</taxon>
        <taxon>Helotiaceae</taxon>
        <taxon>Glarea</taxon>
    </lineage>
</organism>
<dbReference type="InParanoid" id="H0EYQ8"/>
<dbReference type="Pfam" id="PF02887">
    <property type="entry name" value="PK_C"/>
    <property type="match status" value="1"/>
</dbReference>
<dbReference type="InterPro" id="IPR001697">
    <property type="entry name" value="Pyr_Knase"/>
</dbReference>
<keyword evidence="12" id="KW-0067">ATP-binding</keyword>
<accession>H0EYQ8</accession>
<comment type="cofactor">
    <cofactor evidence="2">
        <name>K(+)</name>
        <dbReference type="ChEBI" id="CHEBI:29103"/>
    </cofactor>
</comment>
<dbReference type="UniPathway" id="UPA00109">
    <property type="reaction ID" value="UER00188"/>
</dbReference>
<keyword evidence="10" id="KW-0547">Nucleotide-binding</keyword>
<gene>
    <name evidence="20" type="ORF">M7I_7966</name>
</gene>
<reference evidence="20 21" key="1">
    <citation type="journal article" date="2012" name="Eukaryot. Cell">
        <title>Genome sequence of the fungus Glarea lozoyensis: the first genome sequence of a species from the Helotiaceae family.</title>
        <authorList>
            <person name="Youssar L."/>
            <person name="Gruening B.A."/>
            <person name="Erxleben A."/>
            <person name="Guenther S."/>
            <person name="Huettel W."/>
        </authorList>
    </citation>
    <scope>NUCLEOTIDE SEQUENCE [LARGE SCALE GENOMIC DNA]</scope>
    <source>
        <strain evidence="21">ATCC 74030 / MF5533</strain>
    </source>
</reference>
<dbReference type="FunFam" id="3.40.1380.20:FF:000001">
    <property type="entry name" value="Pyruvate kinase"/>
    <property type="match status" value="1"/>
</dbReference>
<sequence length="592" mass="64740">MVTCLACWLRVCVMAREKVGKGFSVEALVCAGVQQFLLLPPVLLTPSPERIPSSPDLVLPPPSFSSIMATAMDHLSSGSTKIEWISALNTEYKPAKNYRRTSIICTIGPKTNSVEAINKLRTAGLNVVRMNFSHGSYEYHQSVIDNAREAEKVQAGRQIAIALDTKGPEIRTGNTKGDEDIPISAGTEINITTDEKYATACDVENMYVDYKNITKVIQKGRIIYVDDGVLAFDVLDIIDDKTIRARARNNGKISSKKGVNLPNTDVDLPVLSEKDQADLRFGVKNNVDMVFASFIRRGEDITAIRKILGEDGKNIQIIAKIENRQGLNNFAEILKETDGVMVARGDLGIEIPAAEVFAAQKKMIAMCNIAGKPVICATQMLESMINNPRPTRAEISDVGNAVTDGADCVMLSGETAKGSYPNEAVREMSETCLKAENTIAYVSHFEELTALAKRPVSIVESCAMAAVRASLDMNAGALIVLSTSGDSARLLSKYRPVCPIFMVTRNASASRYGHLYRGVYPFFFPEQKPDFSKVNWQEDVDRRIKWGIAEAMKLGVLSQGETVVVVQGWKGGMGNTNTLRVIKAEKDLGLEV</sequence>
<evidence type="ECO:0000256" key="8">
    <source>
        <dbReference type="ARBA" id="ARBA00022679"/>
    </source>
</evidence>
<evidence type="ECO:0000256" key="9">
    <source>
        <dbReference type="ARBA" id="ARBA00022723"/>
    </source>
</evidence>
<dbReference type="PROSITE" id="PS00110">
    <property type="entry name" value="PYRUVATE_KINASE"/>
    <property type="match status" value="1"/>
</dbReference>
<proteinExistence type="inferred from homology"/>
<dbReference type="InterPro" id="IPR036918">
    <property type="entry name" value="Pyrv_Knase_C_sf"/>
</dbReference>
<dbReference type="GO" id="GO:0000287">
    <property type="term" value="F:magnesium ion binding"/>
    <property type="evidence" value="ECO:0007669"/>
    <property type="project" value="InterPro"/>
</dbReference>
<dbReference type="EC" id="2.7.1.40" evidence="6 17"/>
<evidence type="ECO:0000256" key="5">
    <source>
        <dbReference type="ARBA" id="ARBA00011881"/>
    </source>
</evidence>
<dbReference type="InterPro" id="IPR011037">
    <property type="entry name" value="Pyrv_Knase-like_insert_dom_sf"/>
</dbReference>
<evidence type="ECO:0000256" key="17">
    <source>
        <dbReference type="RuleBase" id="RU000504"/>
    </source>
</evidence>
<keyword evidence="13 17" id="KW-0460">Magnesium</keyword>
<dbReference type="Gene3D" id="3.40.1380.20">
    <property type="entry name" value="Pyruvate kinase, C-terminal domain"/>
    <property type="match status" value="1"/>
</dbReference>
<dbReference type="Proteomes" id="UP000005446">
    <property type="component" value="Unassembled WGS sequence"/>
</dbReference>
<dbReference type="InterPro" id="IPR040442">
    <property type="entry name" value="Pyrv_kinase-like_dom_sf"/>
</dbReference>
<evidence type="ECO:0000256" key="6">
    <source>
        <dbReference type="ARBA" id="ARBA00012142"/>
    </source>
</evidence>
<dbReference type="GO" id="GO:0016301">
    <property type="term" value="F:kinase activity"/>
    <property type="evidence" value="ECO:0007669"/>
    <property type="project" value="UniProtKB-KW"/>
</dbReference>
<dbReference type="FunFam" id="2.40.33.10:FF:000001">
    <property type="entry name" value="Pyruvate kinase"/>
    <property type="match status" value="1"/>
</dbReference>
<dbReference type="NCBIfam" id="TIGR01064">
    <property type="entry name" value="pyruv_kin"/>
    <property type="match status" value="1"/>
</dbReference>
<dbReference type="GO" id="GO:0004743">
    <property type="term" value="F:pyruvate kinase activity"/>
    <property type="evidence" value="ECO:0007669"/>
    <property type="project" value="UniProtKB-EC"/>
</dbReference>
<dbReference type="PRINTS" id="PR01050">
    <property type="entry name" value="PYRUVTKNASE"/>
</dbReference>
<feature type="domain" description="Pyruvate kinase barrel" evidence="18">
    <location>
        <begin position="99"/>
        <end position="425"/>
    </location>
</feature>
<comment type="pathway">
    <text evidence="3 17">Carbohydrate degradation; glycolysis; pyruvate from D-glyceraldehyde 3-phosphate: step 5/5.</text>
</comment>
<evidence type="ECO:0000256" key="13">
    <source>
        <dbReference type="ARBA" id="ARBA00022842"/>
    </source>
</evidence>
<dbReference type="Pfam" id="PF00224">
    <property type="entry name" value="PK"/>
    <property type="match status" value="1"/>
</dbReference>
<dbReference type="GO" id="GO:0006950">
    <property type="term" value="P:response to stress"/>
    <property type="evidence" value="ECO:0007669"/>
    <property type="project" value="UniProtKB-ARBA"/>
</dbReference>
<dbReference type="InterPro" id="IPR015793">
    <property type="entry name" value="Pyrv_Knase_brl"/>
</dbReference>
<keyword evidence="11 17" id="KW-0418">Kinase</keyword>
<keyword evidence="9" id="KW-0479">Metal-binding</keyword>
<evidence type="ECO:0000313" key="21">
    <source>
        <dbReference type="Proteomes" id="UP000005446"/>
    </source>
</evidence>
<evidence type="ECO:0000256" key="4">
    <source>
        <dbReference type="ARBA" id="ARBA00008663"/>
    </source>
</evidence>
<evidence type="ECO:0000256" key="12">
    <source>
        <dbReference type="ARBA" id="ARBA00022840"/>
    </source>
</evidence>
<dbReference type="NCBIfam" id="NF004978">
    <property type="entry name" value="PRK06354.1"/>
    <property type="match status" value="1"/>
</dbReference>
<comment type="catalytic activity">
    <reaction evidence="16 17">
        <text>pyruvate + ATP = phosphoenolpyruvate + ADP + H(+)</text>
        <dbReference type="Rhea" id="RHEA:18157"/>
        <dbReference type="ChEBI" id="CHEBI:15361"/>
        <dbReference type="ChEBI" id="CHEBI:15378"/>
        <dbReference type="ChEBI" id="CHEBI:30616"/>
        <dbReference type="ChEBI" id="CHEBI:58702"/>
        <dbReference type="ChEBI" id="CHEBI:456216"/>
        <dbReference type="EC" id="2.7.1.40"/>
    </reaction>
</comment>
<dbReference type="SUPFAM" id="SSF51621">
    <property type="entry name" value="Phosphoenolpyruvate/pyruvate domain"/>
    <property type="match status" value="1"/>
</dbReference>
<keyword evidence="21" id="KW-1185">Reference proteome</keyword>
<dbReference type="FunFam" id="3.20.20.60:FF:000001">
    <property type="entry name" value="Pyruvate kinase"/>
    <property type="match status" value="1"/>
</dbReference>
<evidence type="ECO:0000259" key="18">
    <source>
        <dbReference type="Pfam" id="PF00224"/>
    </source>
</evidence>
<dbReference type="GO" id="GO:0030955">
    <property type="term" value="F:potassium ion binding"/>
    <property type="evidence" value="ECO:0007669"/>
    <property type="project" value="InterPro"/>
</dbReference>
<evidence type="ECO:0000256" key="14">
    <source>
        <dbReference type="ARBA" id="ARBA00023152"/>
    </source>
</evidence>
<evidence type="ECO:0000259" key="19">
    <source>
        <dbReference type="Pfam" id="PF02887"/>
    </source>
</evidence>
<keyword evidence="8 17" id="KW-0808">Transferase</keyword>
<dbReference type="FunCoup" id="H0EYQ8">
    <property type="interactions" value="621"/>
</dbReference>
<dbReference type="SUPFAM" id="SSF52935">
    <property type="entry name" value="PK C-terminal domain-like"/>
    <property type="match status" value="1"/>
</dbReference>
<evidence type="ECO:0000313" key="20">
    <source>
        <dbReference type="EMBL" id="EHK96322.1"/>
    </source>
</evidence>
<comment type="caution">
    <text evidence="20">The sequence shown here is derived from an EMBL/GenBank/DDBJ whole genome shotgun (WGS) entry which is preliminary data.</text>
</comment>
<dbReference type="AlphaFoldDB" id="H0EYQ8"/>
<comment type="similarity">
    <text evidence="4 17">Belongs to the pyruvate kinase family.</text>
</comment>
<dbReference type="InterPro" id="IPR018209">
    <property type="entry name" value="Pyrv_Knase_AS"/>
</dbReference>
<comment type="subunit">
    <text evidence="5">Homotetramer.</text>
</comment>
<comment type="cofactor">
    <cofactor evidence="1">
        <name>Mg(2+)</name>
        <dbReference type="ChEBI" id="CHEBI:18420"/>
    </cofactor>
</comment>
<dbReference type="InterPro" id="IPR015806">
    <property type="entry name" value="Pyrv_Knase_insert_dom_sf"/>
</dbReference>
<dbReference type="Gene3D" id="2.40.33.10">
    <property type="entry name" value="PK beta-barrel domain-like"/>
    <property type="match status" value="1"/>
</dbReference>